<protein>
    <submittedName>
        <fullName evidence="2">DUF3387 domain-containing protein</fullName>
    </submittedName>
</protein>
<sequence length="33" mass="3715">MFLRGFCGYPPDKQEKATRTVLEQAELLCAEVA</sequence>
<evidence type="ECO:0000313" key="2">
    <source>
        <dbReference type="EMBL" id="RJR26665.1"/>
    </source>
</evidence>
<organism evidence="2 3">
    <name type="scientific">candidate division WWE3 bacterium</name>
    <dbReference type="NCBI Taxonomy" id="2053526"/>
    <lineage>
        <taxon>Bacteria</taxon>
        <taxon>Katanobacteria</taxon>
    </lineage>
</organism>
<feature type="domain" description="Type I restriction enzyme HindI endonuclease subunit-like C-terminal" evidence="1">
    <location>
        <begin position="8"/>
        <end position="30"/>
    </location>
</feature>
<reference evidence="2 3" key="1">
    <citation type="journal article" date="2017" name="ISME J.">
        <title>Energy and carbon metabolisms in a deep terrestrial subsurface fluid microbial community.</title>
        <authorList>
            <person name="Momper L."/>
            <person name="Jungbluth S.P."/>
            <person name="Lee M.D."/>
            <person name="Amend J.P."/>
        </authorList>
    </citation>
    <scope>NUCLEOTIDE SEQUENCE [LARGE SCALE GENOMIC DNA]</scope>
    <source>
        <strain evidence="2">SURF_46</strain>
    </source>
</reference>
<dbReference type="Pfam" id="PF11867">
    <property type="entry name" value="T1RH-like_C"/>
    <property type="match status" value="1"/>
</dbReference>
<name>A0A3A4ZBJ5_UNCKA</name>
<accession>A0A3A4ZBJ5</accession>
<dbReference type="Proteomes" id="UP000265540">
    <property type="component" value="Unassembled WGS sequence"/>
</dbReference>
<dbReference type="InterPro" id="IPR021810">
    <property type="entry name" value="T1RH-like_C"/>
</dbReference>
<proteinExistence type="predicted"/>
<gene>
    <name evidence="2" type="ORF">C4561_04635</name>
</gene>
<dbReference type="EMBL" id="QZJF01000018">
    <property type="protein sequence ID" value="RJR26665.1"/>
    <property type="molecule type" value="Genomic_DNA"/>
</dbReference>
<dbReference type="AlphaFoldDB" id="A0A3A4ZBJ5"/>
<evidence type="ECO:0000313" key="3">
    <source>
        <dbReference type="Proteomes" id="UP000265540"/>
    </source>
</evidence>
<comment type="caution">
    <text evidence="2">The sequence shown here is derived from an EMBL/GenBank/DDBJ whole genome shotgun (WGS) entry which is preliminary data.</text>
</comment>
<evidence type="ECO:0000259" key="1">
    <source>
        <dbReference type="Pfam" id="PF11867"/>
    </source>
</evidence>